<reference evidence="1" key="1">
    <citation type="submission" date="2021-03" db="EMBL/GenBank/DDBJ databases">
        <title>Draft genome sequence of rust myrtle Austropuccinia psidii MF-1, a brazilian biotype.</title>
        <authorList>
            <person name="Quecine M.C."/>
            <person name="Pachon D.M.R."/>
            <person name="Bonatelli M.L."/>
            <person name="Correr F.H."/>
            <person name="Franceschini L.M."/>
            <person name="Leite T.F."/>
            <person name="Margarido G.R.A."/>
            <person name="Almeida C.A."/>
            <person name="Ferrarezi J.A."/>
            <person name="Labate C.A."/>
        </authorList>
    </citation>
    <scope>NUCLEOTIDE SEQUENCE</scope>
    <source>
        <strain evidence="1">MF-1</strain>
    </source>
</reference>
<keyword evidence="2" id="KW-1185">Reference proteome</keyword>
<sequence>MGDWGERAYINVYRGGLKPRLLDQFDSHPGKFGSHQELMDITWDLDTRYHERQKEKSLLPSRDELFKEIKDVAISSIHLFQGDMKLLPLSSHSSLEEKWDEEEDPEEIAAVLKVVPPAYSQYLDAFSKVKEEKLCPHCACGRHIALEGPLPPVVFI</sequence>
<dbReference type="EMBL" id="AVOT02000313">
    <property type="protein sequence ID" value="MBW0462254.1"/>
    <property type="molecule type" value="Genomic_DNA"/>
</dbReference>
<gene>
    <name evidence="1" type="ORF">O181_001969</name>
</gene>
<protein>
    <submittedName>
        <fullName evidence="1">Uncharacterized protein</fullName>
    </submittedName>
</protein>
<dbReference type="AlphaFoldDB" id="A0A9Q3BBH4"/>
<organism evidence="1 2">
    <name type="scientific">Austropuccinia psidii MF-1</name>
    <dbReference type="NCBI Taxonomy" id="1389203"/>
    <lineage>
        <taxon>Eukaryota</taxon>
        <taxon>Fungi</taxon>
        <taxon>Dikarya</taxon>
        <taxon>Basidiomycota</taxon>
        <taxon>Pucciniomycotina</taxon>
        <taxon>Pucciniomycetes</taxon>
        <taxon>Pucciniales</taxon>
        <taxon>Sphaerophragmiaceae</taxon>
        <taxon>Austropuccinia</taxon>
    </lineage>
</organism>
<accession>A0A9Q3BBH4</accession>
<dbReference type="Proteomes" id="UP000765509">
    <property type="component" value="Unassembled WGS sequence"/>
</dbReference>
<evidence type="ECO:0000313" key="1">
    <source>
        <dbReference type="EMBL" id="MBW0462254.1"/>
    </source>
</evidence>
<evidence type="ECO:0000313" key="2">
    <source>
        <dbReference type="Proteomes" id="UP000765509"/>
    </source>
</evidence>
<name>A0A9Q3BBH4_9BASI</name>
<comment type="caution">
    <text evidence="1">The sequence shown here is derived from an EMBL/GenBank/DDBJ whole genome shotgun (WGS) entry which is preliminary data.</text>
</comment>
<proteinExistence type="predicted"/>